<gene>
    <name evidence="2" type="ORF">GGD69_001738</name>
    <name evidence="1" type="ORF">OI25_6038</name>
    <name evidence="3" type="ORF">ParKJ_13190</name>
</gene>
<evidence type="ECO:0000313" key="4">
    <source>
        <dbReference type="Proteomes" id="UP000032614"/>
    </source>
</evidence>
<reference evidence="2 5" key="2">
    <citation type="submission" date="2020-08" db="EMBL/GenBank/DDBJ databases">
        <title>Genomic Encyclopedia of Type Strains, Phase IV (KMG-V): Genome sequencing to study the core and pangenomes of soil and plant-associated prokaryotes.</title>
        <authorList>
            <person name="Whitman W."/>
        </authorList>
    </citation>
    <scope>NUCLEOTIDE SEQUENCE [LARGE SCALE GENOMIC DNA]</scope>
    <source>
        <strain evidence="2 5">SEMIA 4013</strain>
    </source>
</reference>
<evidence type="ECO:0000313" key="6">
    <source>
        <dbReference type="Proteomes" id="UP001246473"/>
    </source>
</evidence>
<organism evidence="3 6">
    <name type="scientific">Paraburkholderia fungorum</name>
    <dbReference type="NCBI Taxonomy" id="134537"/>
    <lineage>
        <taxon>Bacteria</taxon>
        <taxon>Pseudomonadati</taxon>
        <taxon>Pseudomonadota</taxon>
        <taxon>Betaproteobacteria</taxon>
        <taxon>Burkholderiales</taxon>
        <taxon>Burkholderiaceae</taxon>
        <taxon>Paraburkholderia</taxon>
    </lineage>
</organism>
<accession>A0AAP5Q9M6</accession>
<reference evidence="1 4" key="1">
    <citation type="journal article" date="2015" name="Genome Announc.">
        <title>Complete genome sequences for 59 burkholderia isolates, both pathogenic and near neighbor.</title>
        <authorList>
            <person name="Johnson S.L."/>
            <person name="Bishop-Lilly K.A."/>
            <person name="Ladner J.T."/>
            <person name="Daligault H.E."/>
            <person name="Davenport K.W."/>
            <person name="Jaissle J."/>
            <person name="Frey K.G."/>
            <person name="Koroleva G.I."/>
            <person name="Bruce D.C."/>
            <person name="Coyne S.R."/>
            <person name="Broomall S.M."/>
            <person name="Li P.E."/>
            <person name="Teshima H."/>
            <person name="Gibbons H.S."/>
            <person name="Palacios G.F."/>
            <person name="Rosenzweig C.N."/>
            <person name="Redden C.L."/>
            <person name="Xu Y."/>
            <person name="Minogue T.D."/>
            <person name="Chain P.S."/>
        </authorList>
    </citation>
    <scope>NUCLEOTIDE SEQUENCE [LARGE SCALE GENOMIC DNA]</scope>
    <source>
        <strain evidence="1 4">ATCC BAA-463</strain>
    </source>
</reference>
<dbReference type="KEGG" id="bfn:OI25_6038"/>
<dbReference type="EMBL" id="JANSLM010000004">
    <property type="protein sequence ID" value="MDT8838370.1"/>
    <property type="molecule type" value="Genomic_DNA"/>
</dbReference>
<reference evidence="3" key="3">
    <citation type="submission" date="2022-08" db="EMBL/GenBank/DDBJ databases">
        <authorList>
            <person name="Kim S.-J."/>
        </authorList>
    </citation>
    <scope>NUCLEOTIDE SEQUENCE</scope>
    <source>
        <strain evidence="3">KJ</strain>
    </source>
</reference>
<evidence type="ECO:0000313" key="2">
    <source>
        <dbReference type="EMBL" id="MBB6200889.1"/>
    </source>
</evidence>
<dbReference type="EMBL" id="JACIIK010000003">
    <property type="protein sequence ID" value="MBB6200889.1"/>
    <property type="molecule type" value="Genomic_DNA"/>
</dbReference>
<dbReference type="Proteomes" id="UP001246473">
    <property type="component" value="Unassembled WGS sequence"/>
</dbReference>
<dbReference type="AlphaFoldDB" id="A0AAP5Q9M6"/>
<dbReference type="Proteomes" id="UP000518681">
    <property type="component" value="Unassembled WGS sequence"/>
</dbReference>
<evidence type="ECO:0000313" key="5">
    <source>
        <dbReference type="Proteomes" id="UP000518681"/>
    </source>
</evidence>
<evidence type="ECO:0000313" key="3">
    <source>
        <dbReference type="EMBL" id="MDT8838370.1"/>
    </source>
</evidence>
<sequence>MFLSPRQAGARVLATASRSMDLVRSLGADEVPSALREAEAGHTQGKVVIRL</sequence>
<dbReference type="RefSeq" id="WP_156034503.1">
    <property type="nucleotide sequence ID" value="NZ_CADFGE010000008.1"/>
</dbReference>
<dbReference type="EMBL" id="CP010027">
    <property type="protein sequence ID" value="AJZ62545.1"/>
    <property type="molecule type" value="Genomic_DNA"/>
</dbReference>
<protein>
    <submittedName>
        <fullName evidence="3">Uncharacterized protein</fullName>
    </submittedName>
</protein>
<dbReference type="GeneID" id="66521198"/>
<proteinExistence type="predicted"/>
<evidence type="ECO:0000313" key="1">
    <source>
        <dbReference type="EMBL" id="AJZ62545.1"/>
    </source>
</evidence>
<dbReference type="Proteomes" id="UP000032614">
    <property type="component" value="Chromosome 2"/>
</dbReference>
<name>A0AAP5Q9M6_9BURK</name>